<evidence type="ECO:0000256" key="1">
    <source>
        <dbReference type="ARBA" id="ARBA00004184"/>
    </source>
</evidence>
<feature type="domain" description="Phospholipid/glycerol acyltransferase" evidence="3">
    <location>
        <begin position="832"/>
        <end position="950"/>
    </location>
</feature>
<gene>
    <name evidence="7" type="ORF">FB192DRAFT_1403865</name>
</gene>
<feature type="region of interest" description="Disordered" evidence="2">
    <location>
        <begin position="1498"/>
        <end position="1522"/>
    </location>
</feature>
<feature type="compositionally biased region" description="Basic and acidic residues" evidence="2">
    <location>
        <begin position="112"/>
        <end position="124"/>
    </location>
</feature>
<dbReference type="Pfam" id="PF03015">
    <property type="entry name" value="Sterile"/>
    <property type="match status" value="1"/>
</dbReference>
<evidence type="ECO:0000259" key="6">
    <source>
        <dbReference type="Pfam" id="PF19277"/>
    </source>
</evidence>
<reference evidence="7 8" key="1">
    <citation type="submission" date="2019-09" db="EMBL/GenBank/DDBJ databases">
        <authorList>
            <consortium name="DOE Joint Genome Institute"/>
            <person name="Mondo S.J."/>
            <person name="Navarro-Mendoza M.I."/>
            <person name="Perez-Arques C."/>
            <person name="Panchal S."/>
            <person name="Nicolas F.E."/>
            <person name="Ganguly P."/>
            <person name="Pangilinan J."/>
            <person name="Grigoriev I."/>
            <person name="Heitman J."/>
            <person name="Sanya K."/>
            <person name="Garre V."/>
        </authorList>
    </citation>
    <scope>NUCLEOTIDE SEQUENCE [LARGE SCALE GENOMIC DNA]</scope>
    <source>
        <strain evidence="7 8">MU402</strain>
    </source>
</reference>
<protein>
    <submittedName>
        <fullName evidence="7">Male sterility protein-domain-containing protein</fullName>
    </submittedName>
</protein>
<evidence type="ECO:0000259" key="5">
    <source>
        <dbReference type="Pfam" id="PF07993"/>
    </source>
</evidence>
<dbReference type="Pfam" id="PF07993">
    <property type="entry name" value="NAD_binding_4"/>
    <property type="match status" value="1"/>
</dbReference>
<dbReference type="GO" id="GO:0004366">
    <property type="term" value="F:glycerol-3-phosphate O-acyltransferase activity"/>
    <property type="evidence" value="ECO:0007669"/>
    <property type="project" value="TreeGrafter"/>
</dbReference>
<dbReference type="GO" id="GO:0006072">
    <property type="term" value="P:glycerol-3-phosphate metabolic process"/>
    <property type="evidence" value="ECO:0007669"/>
    <property type="project" value="TreeGrafter"/>
</dbReference>
<dbReference type="InterPro" id="IPR045520">
    <property type="entry name" value="GPAT/DHAPAT_C"/>
</dbReference>
<dbReference type="Gene3D" id="3.40.50.720">
    <property type="entry name" value="NAD(P)-binding Rossmann-like Domain"/>
    <property type="match status" value="1"/>
</dbReference>
<feature type="compositionally biased region" description="Polar residues" evidence="2">
    <location>
        <begin position="87"/>
        <end position="108"/>
    </location>
</feature>
<feature type="region of interest" description="Disordered" evidence="2">
    <location>
        <begin position="76"/>
        <end position="125"/>
    </location>
</feature>
<dbReference type="Pfam" id="PF19277">
    <property type="entry name" value="GPAT_C"/>
    <property type="match status" value="1"/>
</dbReference>
<dbReference type="Proteomes" id="UP000469890">
    <property type="component" value="Unassembled WGS sequence"/>
</dbReference>
<dbReference type="GO" id="GO:0019432">
    <property type="term" value="P:triglyceride biosynthetic process"/>
    <property type="evidence" value="ECO:0007669"/>
    <property type="project" value="TreeGrafter"/>
</dbReference>
<dbReference type="GO" id="GO:0006631">
    <property type="term" value="P:fatty acid metabolic process"/>
    <property type="evidence" value="ECO:0007669"/>
    <property type="project" value="TreeGrafter"/>
</dbReference>
<dbReference type="InterPro" id="IPR036291">
    <property type="entry name" value="NAD(P)-bd_dom_sf"/>
</dbReference>
<sequence length="1522" mass="170862">MSEIQKEEEQQQQQQQQPSPHPQVEAEEPSPTPVPEEKNDAEASVLTPPQITISNNNDSEPAAPELTINGDELILDEPQTPVPTDASIMSESTIPDETSTTSSHSTLIPESLHNDDTQPIHMDESDFQGPVIDFYRNKNILMTGATGFIGKAILWKLIQALRQDLGSVYILIRSGSIKRSKIGRPSERLRNEIFNNKAFLILRRMMGKATFDSIVKNKIIPISGDIISPDLSMSEVDREKITENVNVVIHCAATLNYSERLDLALETNTLGTLRMMDLADECKHMEAFIHMSLAYTDPNLPNGHIQERVYPMQVGDPEELLTEIVDLELQDIPKMTQRILAYYPNTYTFTKSLTEHLIMKRVDLNRIEEAQGGKAQWPVAIVRATQVGAGAFEPLPGWVDGVTGANAAVFLMGKGIQVLQPDMGALVADIVPVDYLVRTVLGSAAFMTLPGYRFLLPYNEVLADGVDTNSINVPNVQYFPYIYQVSASGFDETTWHQAYDSVRSYWLRNTKLVLPTAQEYFVANRSLFKAKFFMKYSLPQSLSSVTSALSSASGVGGKAGATSDANSLNRTIELASRVIDSLQPFLRHSWVFDHQNVQQMEHDMQHDAQFNLSHFKHMDWDMYMTNFAFGVHAYITPTPPLGLRNITVPEGWACSLYLHPGAAQHSIIDRQIESVIFSASDIQKRTERMLNELVLSLEKPGQELKDKKKMEEWVNDFDASLDDWCHDDSDILKNKDNMVNLGHWAKQSESHEEHIRIEVLNDRRVGQSIRQIIETSGVPQSTVVGESLKILQRMKERTQLPYIWSAGAFLNALFKRLFSSLRINEMDIARLKEQIQGKNVVYVPVSKTIIDQLLVWYICLRYHLPVPAIVCDEALALLGPISDILRISGAYFVRRDLASRSPLNTAVASAYTEVLLKEHGALSMVIERARSRTGRLQTAYHDGLMNMVIEGTLGHNQQQEETPKQLSPLPTPAGSFSSLSVKKETVLVPVNITYEKIPELRTLIDQVLDQKPRSLTVTSSFLRPSASVADRAATKDNGVIEKGKYGRAFVGFGNVIDVRQTVKEASLPANSNKRLSTVAVKDEDAVADYVARKVQRGQHEAAVVSPVTLVAATILFGRATGGIPMGKINKHVSWLREELVERKISIDWQADEDVSTIVAYSMNLLDARSNVTMDGKRITDQTIVRVVEHADNVMDLSYMASQLIEIFLPEALFAVVYLSGVKETTKKDLYAQFTFLVRLFKHEFIYPWSREEKFNTLLDWFVKKNLLVVNEEGQYTKAVTIENNEVEYTRVCLLASFIYPTLDAYWITSCSLSALRDLPYMPRKIVPVLSQWIAAHLITGRRTVYREVLSTEASQNAVDNFLAIGFIDAVHPKTKLSPDAQILLLELGVTTNEDLVMVSSRKNEELGDLSSNDHHESENILLKLDDIASLCHEIEKYRFVTDNVNSKHNAQVFDKCQNQIRSILRADQSYAAQHGMQLEKEEDQMIQLVYSLKAASSTPVLSDDGSGKHSRRVSQAYNLKSS</sequence>
<dbReference type="SUPFAM" id="SSF51735">
    <property type="entry name" value="NAD(P)-binding Rossmann-fold domains"/>
    <property type="match status" value="1"/>
</dbReference>
<dbReference type="GO" id="GO:0008654">
    <property type="term" value="P:phospholipid biosynthetic process"/>
    <property type="evidence" value="ECO:0007669"/>
    <property type="project" value="TreeGrafter"/>
</dbReference>
<feature type="compositionally biased region" description="Polar residues" evidence="2">
    <location>
        <begin position="47"/>
        <end position="59"/>
    </location>
</feature>
<dbReference type="InterPro" id="IPR013120">
    <property type="entry name" value="FAR_NAD-bd"/>
</dbReference>
<dbReference type="EMBL" id="JAAECE010000011">
    <property type="protein sequence ID" value="KAF1796827.1"/>
    <property type="molecule type" value="Genomic_DNA"/>
</dbReference>
<dbReference type="Pfam" id="PF01553">
    <property type="entry name" value="Acyltransferase"/>
    <property type="match status" value="1"/>
</dbReference>
<dbReference type="CDD" id="cd05236">
    <property type="entry name" value="FAR-N_SDR_e"/>
    <property type="match status" value="1"/>
</dbReference>
<evidence type="ECO:0000313" key="8">
    <source>
        <dbReference type="Proteomes" id="UP000469890"/>
    </source>
</evidence>
<dbReference type="InterPro" id="IPR033640">
    <property type="entry name" value="FAR_C"/>
</dbReference>
<name>A0A8H4B6V1_MUCCL</name>
<dbReference type="GO" id="GO:0031966">
    <property type="term" value="C:mitochondrial membrane"/>
    <property type="evidence" value="ECO:0007669"/>
    <property type="project" value="TreeGrafter"/>
</dbReference>
<dbReference type="PANTHER" id="PTHR12563">
    <property type="entry name" value="GLYCEROL-3-PHOSPHATE ACYLTRANSFERASE"/>
    <property type="match status" value="1"/>
</dbReference>
<feature type="domain" description="Thioester reductase (TE)" evidence="5">
    <location>
        <begin position="143"/>
        <end position="439"/>
    </location>
</feature>
<comment type="subcellular location">
    <subcellularLocation>
        <location evidence="1">Endomembrane system</location>
        <topology evidence="1">Peripheral membrane protein</topology>
    </subcellularLocation>
</comment>
<accession>A0A8H4B6V1</accession>
<evidence type="ECO:0000259" key="3">
    <source>
        <dbReference type="Pfam" id="PF01553"/>
    </source>
</evidence>
<proteinExistence type="predicted"/>
<feature type="compositionally biased region" description="Polar residues" evidence="2">
    <location>
        <begin position="1513"/>
        <end position="1522"/>
    </location>
</feature>
<feature type="domain" description="Fatty acyl-CoA reductase C-terminal" evidence="4">
    <location>
        <begin position="566"/>
        <end position="635"/>
    </location>
</feature>
<evidence type="ECO:0000256" key="2">
    <source>
        <dbReference type="SAM" id="MobiDB-lite"/>
    </source>
</evidence>
<dbReference type="GO" id="GO:0012505">
    <property type="term" value="C:endomembrane system"/>
    <property type="evidence" value="ECO:0007669"/>
    <property type="project" value="UniProtKB-SubCell"/>
</dbReference>
<organism evidence="7 8">
    <name type="scientific">Mucor circinelloides f. lusitanicus</name>
    <name type="common">Mucor racemosus var. lusitanicus</name>
    <dbReference type="NCBI Taxonomy" id="29924"/>
    <lineage>
        <taxon>Eukaryota</taxon>
        <taxon>Fungi</taxon>
        <taxon>Fungi incertae sedis</taxon>
        <taxon>Mucoromycota</taxon>
        <taxon>Mucoromycotina</taxon>
        <taxon>Mucoromycetes</taxon>
        <taxon>Mucorales</taxon>
        <taxon>Mucorineae</taxon>
        <taxon>Mucoraceae</taxon>
        <taxon>Mucor</taxon>
    </lineage>
</organism>
<evidence type="ECO:0000259" key="4">
    <source>
        <dbReference type="Pfam" id="PF03015"/>
    </source>
</evidence>
<evidence type="ECO:0000313" key="7">
    <source>
        <dbReference type="EMBL" id="KAF1796827.1"/>
    </source>
</evidence>
<comment type="caution">
    <text evidence="7">The sequence shown here is derived from an EMBL/GenBank/DDBJ whole genome shotgun (WGS) entry which is preliminary data.</text>
</comment>
<feature type="region of interest" description="Disordered" evidence="2">
    <location>
        <begin position="1"/>
        <end position="64"/>
    </location>
</feature>
<dbReference type="PANTHER" id="PTHR12563:SF17">
    <property type="entry name" value="DIHYDROXYACETONE PHOSPHATE ACYLTRANSFERASE"/>
    <property type="match status" value="1"/>
</dbReference>
<dbReference type="InterPro" id="IPR022284">
    <property type="entry name" value="GPAT/DHAPAT"/>
</dbReference>
<feature type="domain" description="GPAT/DHAPAT C-terminal" evidence="6">
    <location>
        <begin position="1042"/>
        <end position="1368"/>
    </location>
</feature>
<dbReference type="InterPro" id="IPR002123">
    <property type="entry name" value="Plipid/glycerol_acylTrfase"/>
</dbReference>